<dbReference type="InterPro" id="IPR019096">
    <property type="entry name" value="YopX_protein"/>
</dbReference>
<dbReference type="EMBL" id="LAZR01028320">
    <property type="protein sequence ID" value="KKL62974.1"/>
    <property type="molecule type" value="Genomic_DNA"/>
</dbReference>
<comment type="caution">
    <text evidence="2">The sequence shown here is derived from an EMBL/GenBank/DDBJ whole genome shotgun (WGS) entry which is preliminary data.</text>
</comment>
<dbReference type="InterPro" id="IPR023385">
    <property type="entry name" value="YopX-like_C"/>
</dbReference>
<organism evidence="2">
    <name type="scientific">marine sediment metagenome</name>
    <dbReference type="NCBI Taxonomy" id="412755"/>
    <lineage>
        <taxon>unclassified sequences</taxon>
        <taxon>metagenomes</taxon>
        <taxon>ecological metagenomes</taxon>
    </lineage>
</organism>
<dbReference type="Gene3D" id="2.30.30.290">
    <property type="entry name" value="YopX-like domains"/>
    <property type="match status" value="1"/>
</dbReference>
<dbReference type="SUPFAM" id="SSF159006">
    <property type="entry name" value="YopX-like"/>
    <property type="match status" value="1"/>
</dbReference>
<reference evidence="2" key="1">
    <citation type="journal article" date="2015" name="Nature">
        <title>Complex archaea that bridge the gap between prokaryotes and eukaryotes.</title>
        <authorList>
            <person name="Spang A."/>
            <person name="Saw J.H."/>
            <person name="Jorgensen S.L."/>
            <person name="Zaremba-Niedzwiedzka K."/>
            <person name="Martijn J."/>
            <person name="Lind A.E."/>
            <person name="van Eijk R."/>
            <person name="Schleper C."/>
            <person name="Guy L."/>
            <person name="Ettema T.J."/>
        </authorList>
    </citation>
    <scope>NUCLEOTIDE SEQUENCE</scope>
</reference>
<protein>
    <recommendedName>
        <fullName evidence="1">YopX protein domain-containing protein</fullName>
    </recommendedName>
</protein>
<dbReference type="AlphaFoldDB" id="A0A0F9DMM8"/>
<gene>
    <name evidence="2" type="ORF">LCGC14_2179810</name>
</gene>
<accession>A0A0F9DMM8</accession>
<name>A0A0F9DMM8_9ZZZZ</name>
<dbReference type="Pfam" id="PF09643">
    <property type="entry name" value="YopX"/>
    <property type="match status" value="1"/>
</dbReference>
<proteinExistence type="predicted"/>
<evidence type="ECO:0000313" key="2">
    <source>
        <dbReference type="EMBL" id="KKL62974.1"/>
    </source>
</evidence>
<sequence>MIHKYRAWDKIDKLMYCDIHRGIKFDDGSEYSFVDFLDNKGYHEWIIMQDTGLKDDSNEERELYQNDICTANYDCPVSFDSDPHRLLGTIEWDKEIGMWMFDYGHGSMPLSCEDLSNIVYVGTVHENPELLEAPK</sequence>
<evidence type="ECO:0000259" key="1">
    <source>
        <dbReference type="Pfam" id="PF09643"/>
    </source>
</evidence>
<feature type="domain" description="YopX protein" evidence="1">
    <location>
        <begin position="4"/>
        <end position="132"/>
    </location>
</feature>